<dbReference type="SUPFAM" id="SSF48371">
    <property type="entry name" value="ARM repeat"/>
    <property type="match status" value="1"/>
</dbReference>
<dbReference type="AlphaFoldDB" id="A0A813WA78"/>
<reference evidence="6" key="1">
    <citation type="submission" date="2021-02" db="EMBL/GenBank/DDBJ databases">
        <authorList>
            <person name="Nowell W R."/>
        </authorList>
    </citation>
    <scope>NUCLEOTIDE SEQUENCE</scope>
</reference>
<comment type="similarity">
    <text evidence="1">Belongs to the Mo25 family.</text>
</comment>
<evidence type="ECO:0000256" key="4">
    <source>
        <dbReference type="SAM" id="Coils"/>
    </source>
</evidence>
<evidence type="ECO:0000256" key="3">
    <source>
        <dbReference type="ARBA" id="ARBA00022840"/>
    </source>
</evidence>
<dbReference type="PANTHER" id="PTHR23077">
    <property type="entry name" value="AAA-FAMILY ATPASE"/>
    <property type="match status" value="1"/>
</dbReference>
<dbReference type="InterPro" id="IPR003959">
    <property type="entry name" value="ATPase_AAA_core"/>
</dbReference>
<accession>A0A813WA78</accession>
<dbReference type="InterPro" id="IPR013878">
    <property type="entry name" value="Mo25"/>
</dbReference>
<dbReference type="InterPro" id="IPR011989">
    <property type="entry name" value="ARM-like"/>
</dbReference>
<dbReference type="GO" id="GO:0016887">
    <property type="term" value="F:ATP hydrolysis activity"/>
    <property type="evidence" value="ECO:0007669"/>
    <property type="project" value="InterPro"/>
</dbReference>
<keyword evidence="4" id="KW-0175">Coiled coil</keyword>
<dbReference type="Pfam" id="PF08569">
    <property type="entry name" value="Mo25"/>
    <property type="match status" value="1"/>
</dbReference>
<dbReference type="Gene3D" id="1.10.8.60">
    <property type="match status" value="2"/>
</dbReference>
<keyword evidence="3" id="KW-0067">ATP-binding</keyword>
<dbReference type="GO" id="GO:0034098">
    <property type="term" value="C:VCP-NPL4-UFD1 AAA ATPase complex"/>
    <property type="evidence" value="ECO:0007669"/>
    <property type="project" value="TreeGrafter"/>
</dbReference>
<dbReference type="GO" id="GO:0005829">
    <property type="term" value="C:cytosol"/>
    <property type="evidence" value="ECO:0007669"/>
    <property type="project" value="TreeGrafter"/>
</dbReference>
<dbReference type="GO" id="GO:0030970">
    <property type="term" value="P:retrograde protein transport, ER to cytosol"/>
    <property type="evidence" value="ECO:0007669"/>
    <property type="project" value="TreeGrafter"/>
</dbReference>
<evidence type="ECO:0000256" key="2">
    <source>
        <dbReference type="ARBA" id="ARBA00022741"/>
    </source>
</evidence>
<dbReference type="SUPFAM" id="SSF54585">
    <property type="entry name" value="Cdc48 domain 2-like"/>
    <property type="match status" value="1"/>
</dbReference>
<dbReference type="PANTHER" id="PTHR23077:SF171">
    <property type="entry name" value="NUCLEAR VALOSIN-CONTAINING PROTEIN-LIKE"/>
    <property type="match status" value="1"/>
</dbReference>
<name>A0A813WA78_9BILA</name>
<organism evidence="6 7">
    <name type="scientific">Adineta steineri</name>
    <dbReference type="NCBI Taxonomy" id="433720"/>
    <lineage>
        <taxon>Eukaryota</taxon>
        <taxon>Metazoa</taxon>
        <taxon>Spiralia</taxon>
        <taxon>Gnathifera</taxon>
        <taxon>Rotifera</taxon>
        <taxon>Eurotatoria</taxon>
        <taxon>Bdelloidea</taxon>
        <taxon>Adinetida</taxon>
        <taxon>Adinetidae</taxon>
        <taxon>Adineta</taxon>
    </lineage>
</organism>
<dbReference type="GO" id="GO:0051228">
    <property type="term" value="P:mitotic spindle disassembly"/>
    <property type="evidence" value="ECO:0007669"/>
    <property type="project" value="TreeGrafter"/>
</dbReference>
<feature type="domain" description="AAA+ ATPase" evidence="5">
    <location>
        <begin position="657"/>
        <end position="789"/>
    </location>
</feature>
<dbReference type="Pfam" id="PF00004">
    <property type="entry name" value="AAA"/>
    <property type="match status" value="2"/>
</dbReference>
<dbReference type="FunFam" id="3.40.50.300:FF:000012">
    <property type="entry name" value="Transitional endoplasmic reticulum ATPase"/>
    <property type="match status" value="1"/>
</dbReference>
<keyword evidence="2" id="KW-0547">Nucleotide-binding</keyword>
<dbReference type="InterPro" id="IPR027417">
    <property type="entry name" value="P-loop_NTPase"/>
</dbReference>
<evidence type="ECO:0000256" key="1">
    <source>
        <dbReference type="ARBA" id="ARBA00011012"/>
    </source>
</evidence>
<feature type="domain" description="AAA+ ATPase" evidence="5">
    <location>
        <begin position="396"/>
        <end position="520"/>
    </location>
</feature>
<dbReference type="EMBL" id="CAJNOE010000067">
    <property type="protein sequence ID" value="CAF0850452.1"/>
    <property type="molecule type" value="Genomic_DNA"/>
</dbReference>
<evidence type="ECO:0000259" key="5">
    <source>
        <dbReference type="SMART" id="SM00382"/>
    </source>
</evidence>
<dbReference type="InterPro" id="IPR050168">
    <property type="entry name" value="AAA_ATPase_domain"/>
</dbReference>
<dbReference type="GO" id="GO:0097352">
    <property type="term" value="P:autophagosome maturation"/>
    <property type="evidence" value="ECO:0007669"/>
    <property type="project" value="TreeGrafter"/>
</dbReference>
<gene>
    <name evidence="6" type="ORF">IZO911_LOCUS9564</name>
</gene>
<dbReference type="Proteomes" id="UP000663860">
    <property type="component" value="Unassembled WGS sequence"/>
</dbReference>
<sequence length="919" mass="103558">MPFSSLLAPRSKTDHAKQLRDYFTVIENEQDKEKKNYEDAIKNIHKTLLALKDGLFGPRDGSSEPAISDVSQLCSGIYTQDLMTIMINNLSRVTFEDRKEIVAIFNNLLRRQVGTKFPAVDHIIQRPGILFKLIEGYENADIALNCGMMLRECVRVQELAEIILRSPDFYKFFDYVQKSTFDIASDAFATFKDLLTKHKPLCADFLERNYDHFFNKYRDLLNSENYVTRRQSLKLLGELLLDRYNFSVMTKYITNTDNLKQQMNLLKEKSKNIQFEAFHVFKIFVANPTKPKAISDILLRNREKLIDFLTTFHTDQTHAIEFLIIKTDPNPYCLVVDGTTINCEDNSIKREAIDALLNAADYDDIGGIEKQLSQVKAIVELQLNHPKLFKKFGVKPQRGILLCGPPHTANEADAKLILINGSEINCKLAGDSELILCKAFEEVKKSCRTIIFIDEIDAIAPKREKTHGEAEPPIVSQLLELMDRLKQCSNVIVMAATNRPNSIDPALRCFDRKVYIGIPDAVSRLQILKVLTKTIKLGSDVNLGQIANETNGYVGTDLAKLCSKVVFEQYREKMKVIDLEEDTIDAEISDSFSVSHNNFQYALNESYPSVLHKTVLEFTTTKWEDIGGLESVKGEVKRLAQYRLNQYEEFRKFGMTPSRCVLLYGLPGCAKATAYECQVNFMSIRCSKLLAMSLVESEANLCDIFDKVHQAASCVLFFDELDSIAGCGDAGDGSGKADRVLYQILTKIDALDAKTNVFIVSSTNKLDMINSAIIQPGRFDKLSHVLLPNHVSRVAILKAVLRKSPEATNADLNFVAGATDKVNGADLAKICQRACTLAIEEFVRKKIQFEIKQENGESDLVASICHQNFVDAICDAKTSINESEIHKYQLFFGTQDICTLERSLQILRNAGGGQGGYYR</sequence>
<dbReference type="SUPFAM" id="SSF52540">
    <property type="entry name" value="P-loop containing nucleoside triphosphate hydrolases"/>
    <property type="match status" value="2"/>
</dbReference>
<dbReference type="InterPro" id="IPR016024">
    <property type="entry name" value="ARM-type_fold"/>
</dbReference>
<evidence type="ECO:0000313" key="6">
    <source>
        <dbReference type="EMBL" id="CAF0850452.1"/>
    </source>
</evidence>
<protein>
    <recommendedName>
        <fullName evidence="5">AAA+ ATPase domain-containing protein</fullName>
    </recommendedName>
</protein>
<evidence type="ECO:0000313" key="7">
    <source>
        <dbReference type="Proteomes" id="UP000663860"/>
    </source>
</evidence>
<dbReference type="GO" id="GO:0005634">
    <property type="term" value="C:nucleus"/>
    <property type="evidence" value="ECO:0007669"/>
    <property type="project" value="TreeGrafter"/>
</dbReference>
<dbReference type="InterPro" id="IPR029067">
    <property type="entry name" value="CDC48_domain_2-like_sf"/>
</dbReference>
<dbReference type="GO" id="GO:0031593">
    <property type="term" value="F:polyubiquitin modification-dependent protein binding"/>
    <property type="evidence" value="ECO:0007669"/>
    <property type="project" value="TreeGrafter"/>
</dbReference>
<dbReference type="Gene3D" id="3.40.50.300">
    <property type="entry name" value="P-loop containing nucleotide triphosphate hydrolases"/>
    <property type="match status" value="2"/>
</dbReference>
<comment type="caution">
    <text evidence="6">The sequence shown here is derived from an EMBL/GenBank/DDBJ whole genome shotgun (WGS) entry which is preliminary data.</text>
</comment>
<feature type="coiled-coil region" evidence="4">
    <location>
        <begin position="249"/>
        <end position="276"/>
    </location>
</feature>
<proteinExistence type="inferred from homology"/>
<dbReference type="GO" id="GO:0005524">
    <property type="term" value="F:ATP binding"/>
    <property type="evidence" value="ECO:0007669"/>
    <property type="project" value="UniProtKB-KW"/>
</dbReference>
<dbReference type="SMART" id="SM00382">
    <property type="entry name" value="AAA"/>
    <property type="match status" value="2"/>
</dbReference>
<dbReference type="Gene3D" id="1.25.10.10">
    <property type="entry name" value="Leucine-rich Repeat Variant"/>
    <property type="match status" value="1"/>
</dbReference>
<dbReference type="InterPro" id="IPR003593">
    <property type="entry name" value="AAA+_ATPase"/>
</dbReference>